<sequence>MSESSNQHADVSWPHPGSESARLGGHYAPADGAADRSAREHDGRPAGDRSGRAVRPGARG</sequence>
<evidence type="ECO:0000313" key="2">
    <source>
        <dbReference type="EMBL" id="GAA1389785.1"/>
    </source>
</evidence>
<keyword evidence="3" id="KW-1185">Reference proteome</keyword>
<dbReference type="EMBL" id="BAAAJK010000010">
    <property type="protein sequence ID" value="GAA1389785.1"/>
    <property type="molecule type" value="Genomic_DNA"/>
</dbReference>
<proteinExistence type="predicted"/>
<feature type="region of interest" description="Disordered" evidence="1">
    <location>
        <begin position="1"/>
        <end position="60"/>
    </location>
</feature>
<accession>A0ABN1XTH8</accession>
<dbReference type="Proteomes" id="UP001501414">
    <property type="component" value="Unassembled WGS sequence"/>
</dbReference>
<evidence type="ECO:0000256" key="1">
    <source>
        <dbReference type="SAM" id="MobiDB-lite"/>
    </source>
</evidence>
<evidence type="ECO:0000313" key="3">
    <source>
        <dbReference type="Proteomes" id="UP001501414"/>
    </source>
</evidence>
<name>A0ABN1XTH8_9PSEU</name>
<reference evidence="2 3" key="1">
    <citation type="journal article" date="2019" name="Int. J. Syst. Evol. Microbiol.">
        <title>The Global Catalogue of Microorganisms (GCM) 10K type strain sequencing project: providing services to taxonomists for standard genome sequencing and annotation.</title>
        <authorList>
            <consortium name="The Broad Institute Genomics Platform"/>
            <consortium name="The Broad Institute Genome Sequencing Center for Infectious Disease"/>
            <person name="Wu L."/>
            <person name="Ma J."/>
        </authorList>
    </citation>
    <scope>NUCLEOTIDE SEQUENCE [LARGE SCALE GENOMIC DNA]</scope>
    <source>
        <strain evidence="2 3">JCM 11896</strain>
    </source>
</reference>
<protein>
    <submittedName>
        <fullName evidence="2">Uncharacterized protein</fullName>
    </submittedName>
</protein>
<gene>
    <name evidence="2" type="ORF">GCM10009613_29350</name>
</gene>
<organism evidence="2 3">
    <name type="scientific">Pseudonocardia kongjuensis</name>
    <dbReference type="NCBI Taxonomy" id="102227"/>
    <lineage>
        <taxon>Bacteria</taxon>
        <taxon>Bacillati</taxon>
        <taxon>Actinomycetota</taxon>
        <taxon>Actinomycetes</taxon>
        <taxon>Pseudonocardiales</taxon>
        <taxon>Pseudonocardiaceae</taxon>
        <taxon>Pseudonocardia</taxon>
    </lineage>
</organism>
<comment type="caution">
    <text evidence="2">The sequence shown here is derived from an EMBL/GenBank/DDBJ whole genome shotgun (WGS) entry which is preliminary data.</text>
</comment>
<dbReference type="RefSeq" id="WP_344022582.1">
    <property type="nucleotide sequence ID" value="NZ_BAAAJK010000010.1"/>
</dbReference>
<feature type="compositionally biased region" description="Basic and acidic residues" evidence="1">
    <location>
        <begin position="33"/>
        <end position="51"/>
    </location>
</feature>